<sequence>MLYIGGSGGSSGRAVGYHLRGLGFDYQPGPSQIFSAPLCPPSTKWPKVSDLTALSRRTLGAKFHDALRPETDDVCADTGRRFKIVSVIQRFMEQDSPGSFPVIISMDSGERLKY</sequence>
<dbReference type="Proteomes" id="UP000735302">
    <property type="component" value="Unassembled WGS sequence"/>
</dbReference>
<proteinExistence type="predicted"/>
<comment type="caution">
    <text evidence="1">The sequence shown here is derived from an EMBL/GenBank/DDBJ whole genome shotgun (WGS) entry which is preliminary data.</text>
</comment>
<accession>A0AAV4A7V8</accession>
<evidence type="ECO:0000313" key="2">
    <source>
        <dbReference type="Proteomes" id="UP000735302"/>
    </source>
</evidence>
<protein>
    <submittedName>
        <fullName evidence="1">Uncharacterized protein</fullName>
    </submittedName>
</protein>
<reference evidence="1 2" key="1">
    <citation type="journal article" date="2021" name="Elife">
        <title>Chloroplast acquisition without the gene transfer in kleptoplastic sea slugs, Plakobranchus ocellatus.</title>
        <authorList>
            <person name="Maeda T."/>
            <person name="Takahashi S."/>
            <person name="Yoshida T."/>
            <person name="Shimamura S."/>
            <person name="Takaki Y."/>
            <person name="Nagai Y."/>
            <person name="Toyoda A."/>
            <person name="Suzuki Y."/>
            <person name="Arimoto A."/>
            <person name="Ishii H."/>
            <person name="Satoh N."/>
            <person name="Nishiyama T."/>
            <person name="Hasebe M."/>
            <person name="Maruyama T."/>
            <person name="Minagawa J."/>
            <person name="Obokata J."/>
            <person name="Shigenobu S."/>
        </authorList>
    </citation>
    <scope>NUCLEOTIDE SEQUENCE [LARGE SCALE GENOMIC DNA]</scope>
</reference>
<organism evidence="1 2">
    <name type="scientific">Plakobranchus ocellatus</name>
    <dbReference type="NCBI Taxonomy" id="259542"/>
    <lineage>
        <taxon>Eukaryota</taxon>
        <taxon>Metazoa</taxon>
        <taxon>Spiralia</taxon>
        <taxon>Lophotrochozoa</taxon>
        <taxon>Mollusca</taxon>
        <taxon>Gastropoda</taxon>
        <taxon>Heterobranchia</taxon>
        <taxon>Euthyneura</taxon>
        <taxon>Panpulmonata</taxon>
        <taxon>Sacoglossa</taxon>
        <taxon>Placobranchoidea</taxon>
        <taxon>Plakobranchidae</taxon>
        <taxon>Plakobranchus</taxon>
    </lineage>
</organism>
<name>A0AAV4A7V8_9GAST</name>
<gene>
    <name evidence="1" type="ORF">PoB_002950700</name>
</gene>
<dbReference type="EMBL" id="BLXT01003701">
    <property type="protein sequence ID" value="GFO03002.1"/>
    <property type="molecule type" value="Genomic_DNA"/>
</dbReference>
<dbReference type="AlphaFoldDB" id="A0AAV4A7V8"/>
<keyword evidence="2" id="KW-1185">Reference proteome</keyword>
<evidence type="ECO:0000313" key="1">
    <source>
        <dbReference type="EMBL" id="GFO03002.1"/>
    </source>
</evidence>